<keyword evidence="7" id="KW-1185">Reference proteome</keyword>
<protein>
    <submittedName>
        <fullName evidence="6">Colicin V production CvpA</fullName>
    </submittedName>
</protein>
<dbReference type="Proteomes" id="UP000064201">
    <property type="component" value="Chromosome"/>
</dbReference>
<reference evidence="6 7" key="1">
    <citation type="submission" date="2015-04" db="EMBL/GenBank/DDBJ databases">
        <title>Complete Sequence for the Genome of the Thioalkalivibrio versutus D301.</title>
        <authorList>
            <person name="Mu T."/>
            <person name="Zhou J."/>
            <person name="Xu X."/>
        </authorList>
    </citation>
    <scope>NUCLEOTIDE SEQUENCE [LARGE SCALE GENOMIC DNA]</scope>
    <source>
        <strain evidence="6 7">D301</strain>
    </source>
</reference>
<gene>
    <name evidence="6" type="ORF">TVD_05540</name>
</gene>
<name>A0A0G3G0Y7_9GAMM</name>
<feature type="transmembrane region" description="Helical" evidence="5">
    <location>
        <begin position="6"/>
        <end position="24"/>
    </location>
</feature>
<keyword evidence="4 5" id="KW-0472">Membrane</keyword>
<evidence type="ECO:0000313" key="7">
    <source>
        <dbReference type="Proteomes" id="UP000064201"/>
    </source>
</evidence>
<dbReference type="GO" id="GO:0009403">
    <property type="term" value="P:toxin biosynthetic process"/>
    <property type="evidence" value="ECO:0007669"/>
    <property type="project" value="InterPro"/>
</dbReference>
<dbReference type="Pfam" id="PF02674">
    <property type="entry name" value="Colicin_V"/>
    <property type="match status" value="1"/>
</dbReference>
<dbReference type="KEGG" id="tvr:TVD_05540"/>
<keyword evidence="2 5" id="KW-0812">Transmembrane</keyword>
<evidence type="ECO:0000313" key="6">
    <source>
        <dbReference type="EMBL" id="AKJ94860.1"/>
    </source>
</evidence>
<dbReference type="PATRIC" id="fig|106634.4.peg.1132"/>
<organism evidence="6 7">
    <name type="scientific">Thioalkalivibrio versutus</name>
    <dbReference type="NCBI Taxonomy" id="106634"/>
    <lineage>
        <taxon>Bacteria</taxon>
        <taxon>Pseudomonadati</taxon>
        <taxon>Pseudomonadota</taxon>
        <taxon>Gammaproteobacteria</taxon>
        <taxon>Chromatiales</taxon>
        <taxon>Ectothiorhodospiraceae</taxon>
        <taxon>Thioalkalivibrio</taxon>
    </lineage>
</organism>
<dbReference type="GO" id="GO:0016020">
    <property type="term" value="C:membrane"/>
    <property type="evidence" value="ECO:0007669"/>
    <property type="project" value="UniProtKB-SubCell"/>
</dbReference>
<dbReference type="OrthoDB" id="9810601at2"/>
<sequence length="183" mass="20013">MNWIDLIIIALIVVSGLISLFRGFVRESFSLATWIVGVWLGIRYAAEVAEQIPQAVSDATLRLGIGFALIFIGVLIVGGILGVVANRLVKGTGLTGTDRSLGVIFGLLRGVLLVAVLIFLASLTLMPDESWWENSRLIPEFERLVDWLIAQLPEGWQEQIHDLLASDEPVEEVIPEADEPATP</sequence>
<feature type="transmembrane region" description="Helical" evidence="5">
    <location>
        <begin position="66"/>
        <end position="89"/>
    </location>
</feature>
<dbReference type="STRING" id="106634.TVD_05540"/>
<evidence type="ECO:0000256" key="2">
    <source>
        <dbReference type="ARBA" id="ARBA00022692"/>
    </source>
</evidence>
<evidence type="ECO:0000256" key="3">
    <source>
        <dbReference type="ARBA" id="ARBA00022989"/>
    </source>
</evidence>
<keyword evidence="3 5" id="KW-1133">Transmembrane helix</keyword>
<evidence type="ECO:0000256" key="1">
    <source>
        <dbReference type="ARBA" id="ARBA00004141"/>
    </source>
</evidence>
<proteinExistence type="predicted"/>
<comment type="subcellular location">
    <subcellularLocation>
        <location evidence="1">Membrane</location>
        <topology evidence="1">Multi-pass membrane protein</topology>
    </subcellularLocation>
</comment>
<dbReference type="AlphaFoldDB" id="A0A0G3G0Y7"/>
<evidence type="ECO:0000256" key="4">
    <source>
        <dbReference type="ARBA" id="ARBA00023136"/>
    </source>
</evidence>
<dbReference type="InterPro" id="IPR003825">
    <property type="entry name" value="Colicin-V_CvpA"/>
</dbReference>
<dbReference type="InterPro" id="IPR052719">
    <property type="entry name" value="CvpA-like"/>
</dbReference>
<evidence type="ECO:0000256" key="5">
    <source>
        <dbReference type="SAM" id="Phobius"/>
    </source>
</evidence>
<dbReference type="PANTHER" id="PTHR36926:SF1">
    <property type="entry name" value="COLICIN V PRODUCTION PROTEIN"/>
    <property type="match status" value="1"/>
</dbReference>
<accession>A0A0G3G0Y7</accession>
<dbReference type="EMBL" id="CP011367">
    <property type="protein sequence ID" value="AKJ94860.1"/>
    <property type="molecule type" value="Genomic_DNA"/>
</dbReference>
<feature type="transmembrane region" description="Helical" evidence="5">
    <location>
        <begin position="101"/>
        <end position="126"/>
    </location>
</feature>
<dbReference type="RefSeq" id="WP_047251027.1">
    <property type="nucleotide sequence ID" value="NZ_CP011367.1"/>
</dbReference>
<dbReference type="PANTHER" id="PTHR36926">
    <property type="entry name" value="COLICIN V PRODUCTION PROTEIN"/>
    <property type="match status" value="1"/>
</dbReference>